<evidence type="ECO:0000313" key="3">
    <source>
        <dbReference type="EMBL" id="KAK7912985.1"/>
    </source>
</evidence>
<comment type="caution">
    <text evidence="3">The sequence shown here is derived from an EMBL/GenBank/DDBJ whole genome shotgun (WGS) entry which is preliminary data.</text>
</comment>
<reference evidence="4" key="1">
    <citation type="submission" date="2024-04" db="EMBL/GenBank/DDBJ databases">
        <title>Salinicola lusitanus LLJ914,a marine bacterium isolated from the Okinawa Trough.</title>
        <authorList>
            <person name="Li J."/>
        </authorList>
    </citation>
    <scope>NUCLEOTIDE SEQUENCE [LARGE SCALE GENOMIC DNA]</scope>
</reference>
<sequence length="259" mass="28782">MSQDGPSTRNKERKEADHLSSNVLQELKALASKIDGLELSFKKQLNTKVDSLHASMQALIAENKEWFKAELSLKTTEIQKNMDNEISVLISRIEKMEAKIDRSSMKASTRFDTDVSIVVSGLPYNEGENVTALVNELLSEGLQLEDACVVAVERTKDRGGRPGVVKVEFGSVREKIGALRKKQMLKSNPKYSRVYIRSAKTHTERLLELNFRTLLDEMPAGRQFYVAGNGRVRRRPLLGSGAGAEASGGSEEGTRRTDI</sequence>
<evidence type="ECO:0000256" key="1">
    <source>
        <dbReference type="SAM" id="Coils"/>
    </source>
</evidence>
<feature type="region of interest" description="Disordered" evidence="2">
    <location>
        <begin position="237"/>
        <end position="259"/>
    </location>
</feature>
<keyword evidence="4" id="KW-1185">Reference proteome</keyword>
<dbReference type="EMBL" id="JBBPFD010000009">
    <property type="protein sequence ID" value="KAK7912985.1"/>
    <property type="molecule type" value="Genomic_DNA"/>
</dbReference>
<name>A0AAW0P303_9GOBI</name>
<protein>
    <recommendedName>
        <fullName evidence="5">L1 transposable element RRM domain-containing protein</fullName>
    </recommendedName>
</protein>
<proteinExistence type="predicted"/>
<organism evidence="3 4">
    <name type="scientific">Mugilogobius chulae</name>
    <name type="common">yellowstripe goby</name>
    <dbReference type="NCBI Taxonomy" id="88201"/>
    <lineage>
        <taxon>Eukaryota</taxon>
        <taxon>Metazoa</taxon>
        <taxon>Chordata</taxon>
        <taxon>Craniata</taxon>
        <taxon>Vertebrata</taxon>
        <taxon>Euteleostomi</taxon>
        <taxon>Actinopterygii</taxon>
        <taxon>Neopterygii</taxon>
        <taxon>Teleostei</taxon>
        <taxon>Neoteleostei</taxon>
        <taxon>Acanthomorphata</taxon>
        <taxon>Gobiaria</taxon>
        <taxon>Gobiiformes</taxon>
        <taxon>Gobioidei</taxon>
        <taxon>Gobiidae</taxon>
        <taxon>Gobionellinae</taxon>
        <taxon>Mugilogobius</taxon>
    </lineage>
</organism>
<dbReference type="AlphaFoldDB" id="A0AAW0P303"/>
<dbReference type="Proteomes" id="UP001460270">
    <property type="component" value="Unassembled WGS sequence"/>
</dbReference>
<evidence type="ECO:0008006" key="5">
    <source>
        <dbReference type="Google" id="ProtNLM"/>
    </source>
</evidence>
<gene>
    <name evidence="3" type="ORF">WMY93_013196</name>
</gene>
<feature type="coiled-coil region" evidence="1">
    <location>
        <begin position="42"/>
        <end position="99"/>
    </location>
</feature>
<keyword evidence="1" id="KW-0175">Coiled coil</keyword>
<evidence type="ECO:0000256" key="2">
    <source>
        <dbReference type="SAM" id="MobiDB-lite"/>
    </source>
</evidence>
<accession>A0AAW0P303</accession>
<evidence type="ECO:0000313" key="4">
    <source>
        <dbReference type="Proteomes" id="UP001460270"/>
    </source>
</evidence>